<proteinExistence type="predicted"/>
<comment type="caution">
    <text evidence="1">The sequence shown here is derived from an EMBL/GenBank/DDBJ whole genome shotgun (WGS) entry which is preliminary data.</text>
</comment>
<reference evidence="1 2" key="1">
    <citation type="journal article" date="2016" name="Nat. Commun.">
        <title>Thousands of microbial genomes shed light on interconnected biogeochemical processes in an aquifer system.</title>
        <authorList>
            <person name="Anantharaman K."/>
            <person name="Brown C.T."/>
            <person name="Hug L.A."/>
            <person name="Sharon I."/>
            <person name="Castelle C.J."/>
            <person name="Probst A.J."/>
            <person name="Thomas B.C."/>
            <person name="Singh A."/>
            <person name="Wilkins M.J."/>
            <person name="Karaoz U."/>
            <person name="Brodie E.L."/>
            <person name="Williams K.H."/>
            <person name="Hubbard S.S."/>
            <person name="Banfield J.F."/>
        </authorList>
    </citation>
    <scope>NUCLEOTIDE SEQUENCE [LARGE SCALE GENOMIC DNA]</scope>
</reference>
<protein>
    <submittedName>
        <fullName evidence="1">Uncharacterized protein</fullName>
    </submittedName>
</protein>
<gene>
    <name evidence="1" type="ORF">A2482_05335</name>
</gene>
<organism evidence="1 2">
    <name type="scientific">Candidatus Falkowbacteria bacterium RIFOXYC2_FULL_48_21</name>
    <dbReference type="NCBI Taxonomy" id="1798005"/>
    <lineage>
        <taxon>Bacteria</taxon>
        <taxon>Candidatus Falkowiibacteriota</taxon>
    </lineage>
</organism>
<evidence type="ECO:0000313" key="2">
    <source>
        <dbReference type="Proteomes" id="UP000178656"/>
    </source>
</evidence>
<accession>A0A1F5T8K2</accession>
<evidence type="ECO:0000313" key="1">
    <source>
        <dbReference type="EMBL" id="OGF35083.1"/>
    </source>
</evidence>
<dbReference type="EMBL" id="MFGM01000058">
    <property type="protein sequence ID" value="OGF35083.1"/>
    <property type="molecule type" value="Genomic_DNA"/>
</dbReference>
<dbReference type="AlphaFoldDB" id="A0A1F5T8K2"/>
<dbReference type="Proteomes" id="UP000178656">
    <property type="component" value="Unassembled WGS sequence"/>
</dbReference>
<sequence length="138" mass="15614">MLNQEQIAPTDQKRQLSEAEMKTLLAGDYPPQAGSYILSMLMLLNDGALDESDFYSTVRPNQVKTVEEYLTRYSQSRGVKIPRVSAELQTKFDEINRQVAALRQALIDRAPLSQIYNLSRDLSLFCGAHPPRIPSLEQ</sequence>
<name>A0A1F5T8K2_9BACT</name>